<dbReference type="InterPro" id="IPR045584">
    <property type="entry name" value="Pilin-like"/>
</dbReference>
<organism evidence="1 2">
    <name type="scientific">Sulfuricurvum kujiense (strain ATCC BAA-921 / DSM 16994 / JCM 11577 / YK-1)</name>
    <dbReference type="NCBI Taxonomy" id="709032"/>
    <lineage>
        <taxon>Bacteria</taxon>
        <taxon>Pseudomonadati</taxon>
        <taxon>Campylobacterota</taxon>
        <taxon>Epsilonproteobacteria</taxon>
        <taxon>Campylobacterales</taxon>
        <taxon>Sulfurimonadaceae</taxon>
        <taxon>Sulfuricurvum</taxon>
    </lineage>
</organism>
<dbReference type="SUPFAM" id="SSF54523">
    <property type="entry name" value="Pili subunits"/>
    <property type="match status" value="1"/>
</dbReference>
<dbReference type="InterPro" id="IPR012902">
    <property type="entry name" value="N_methyl_site"/>
</dbReference>
<name>E4TWK1_SULKY</name>
<accession>E4TWK1</accession>
<dbReference type="HOGENOM" id="CLU_142725_0_0_7"/>
<evidence type="ECO:0000313" key="2">
    <source>
        <dbReference type="Proteomes" id="UP000008721"/>
    </source>
</evidence>
<dbReference type="EMBL" id="CP002355">
    <property type="protein sequence ID" value="ADR34847.1"/>
    <property type="molecule type" value="Genomic_DNA"/>
</dbReference>
<dbReference type="NCBIfam" id="TIGR02532">
    <property type="entry name" value="IV_pilin_GFxxxE"/>
    <property type="match status" value="1"/>
</dbReference>
<dbReference type="Gene3D" id="3.30.700.10">
    <property type="entry name" value="Glycoprotein, Type 4 Pilin"/>
    <property type="match status" value="1"/>
</dbReference>
<proteinExistence type="predicted"/>
<dbReference type="OrthoDB" id="5349145at2"/>
<dbReference type="RefSeq" id="WP_013461044.1">
    <property type="nucleotide sequence ID" value="NC_014762.1"/>
</dbReference>
<reference evidence="1 2" key="1">
    <citation type="journal article" date="2012" name="Stand. Genomic Sci.">
        <title>Complete genome sequence of the sulfur compounds oxidizing chemolithoautotroph Sulfuricurvum kujiense type strain (YK-1(T)).</title>
        <authorList>
            <person name="Han C."/>
            <person name="Kotsyurbenko O."/>
            <person name="Chertkov O."/>
            <person name="Held B."/>
            <person name="Lapidus A."/>
            <person name="Nolan M."/>
            <person name="Lucas S."/>
            <person name="Hammon N."/>
            <person name="Deshpande S."/>
            <person name="Cheng J.F."/>
            <person name="Tapia R."/>
            <person name="Goodwin L.A."/>
            <person name="Pitluck S."/>
            <person name="Liolios K."/>
            <person name="Pagani I."/>
            <person name="Ivanova N."/>
            <person name="Mavromatis K."/>
            <person name="Mikhailova N."/>
            <person name="Pati A."/>
            <person name="Chen A."/>
            <person name="Palaniappan K."/>
            <person name="Land M."/>
            <person name="Hauser L."/>
            <person name="Chang Y.J."/>
            <person name="Jeffries C.D."/>
            <person name="Brambilla E.M."/>
            <person name="Rohde M."/>
            <person name="Spring S."/>
            <person name="Sikorski J."/>
            <person name="Goker M."/>
            <person name="Woyke T."/>
            <person name="Bristow J."/>
            <person name="Eisen J.A."/>
            <person name="Markowitz V."/>
            <person name="Hugenholtz P."/>
            <person name="Kyrpides N.C."/>
            <person name="Klenk H.P."/>
            <person name="Detter J.C."/>
        </authorList>
    </citation>
    <scope>NUCLEOTIDE SEQUENCE [LARGE SCALE GENOMIC DNA]</scope>
    <source>
        <strain evidence="2">ATCC BAA-921 / DSM 16994 / JCM 11577 / YK-1</strain>
    </source>
</reference>
<dbReference type="eggNOG" id="COG2165">
    <property type="taxonomic scope" value="Bacteria"/>
</dbReference>
<dbReference type="KEGG" id="sku:Sulku_2187"/>
<evidence type="ECO:0000313" key="1">
    <source>
        <dbReference type="EMBL" id="ADR34847.1"/>
    </source>
</evidence>
<protein>
    <submittedName>
        <fullName evidence="1">Lipoprotein ABC transporter permease</fullName>
    </submittedName>
</protein>
<dbReference type="Proteomes" id="UP000008721">
    <property type="component" value="Chromosome"/>
</dbReference>
<keyword evidence="1" id="KW-0449">Lipoprotein</keyword>
<dbReference type="Pfam" id="PF07963">
    <property type="entry name" value="N_methyl"/>
    <property type="match status" value="1"/>
</dbReference>
<dbReference type="AlphaFoldDB" id="E4TWK1"/>
<dbReference type="STRING" id="709032.Sulku_2187"/>
<keyword evidence="2" id="KW-1185">Reference proteome</keyword>
<sequence length="160" mass="17537">MKRFGFTMIELVFVLVIIGILAAIAIPKLAATRDDAQIAKGRSDVAAIRAAIVSERQARLLQGNTRYINQLHAGNAGNKTVLFENNGTAANVLLQYGIATRDSSNGHWDDTVAQNGNNWDYVYRIVGTDITFTYNRTNGTFACDNVGNTKAEQLCRKLVD</sequence>
<gene>
    <name evidence="1" type="ordered locus">Sulku_2187</name>
</gene>